<name>A0A8J3G7B1_9BACT</name>
<keyword evidence="1" id="KW-1133">Transmembrane helix</keyword>
<dbReference type="Proteomes" id="UP000598271">
    <property type="component" value="Unassembled WGS sequence"/>
</dbReference>
<evidence type="ECO:0008006" key="4">
    <source>
        <dbReference type="Google" id="ProtNLM"/>
    </source>
</evidence>
<feature type="transmembrane region" description="Helical" evidence="1">
    <location>
        <begin position="145"/>
        <end position="165"/>
    </location>
</feature>
<keyword evidence="1" id="KW-0812">Transmembrane</keyword>
<gene>
    <name evidence="2" type="ORF">GCM10007390_04120</name>
</gene>
<dbReference type="RefSeq" id="WP_189562691.1">
    <property type="nucleotide sequence ID" value="NZ_BMXF01000001.1"/>
</dbReference>
<evidence type="ECO:0000256" key="1">
    <source>
        <dbReference type="SAM" id="Phobius"/>
    </source>
</evidence>
<organism evidence="2 3">
    <name type="scientific">Persicitalea jodogahamensis</name>
    <dbReference type="NCBI Taxonomy" id="402147"/>
    <lineage>
        <taxon>Bacteria</taxon>
        <taxon>Pseudomonadati</taxon>
        <taxon>Bacteroidota</taxon>
        <taxon>Cytophagia</taxon>
        <taxon>Cytophagales</taxon>
        <taxon>Spirosomataceae</taxon>
        <taxon>Persicitalea</taxon>
    </lineage>
</organism>
<dbReference type="EMBL" id="BMXF01000001">
    <property type="protein sequence ID" value="GHB54324.1"/>
    <property type="molecule type" value="Genomic_DNA"/>
</dbReference>
<evidence type="ECO:0000313" key="2">
    <source>
        <dbReference type="EMBL" id="GHB54324.1"/>
    </source>
</evidence>
<reference evidence="2 3" key="1">
    <citation type="journal article" date="2014" name="Int. J. Syst. Evol. Microbiol.">
        <title>Complete genome sequence of Corynebacterium casei LMG S-19264T (=DSM 44701T), isolated from a smear-ripened cheese.</title>
        <authorList>
            <consortium name="US DOE Joint Genome Institute (JGI-PGF)"/>
            <person name="Walter F."/>
            <person name="Albersmeier A."/>
            <person name="Kalinowski J."/>
            <person name="Ruckert C."/>
        </authorList>
    </citation>
    <scope>NUCLEOTIDE SEQUENCE [LARGE SCALE GENOMIC DNA]</scope>
    <source>
        <strain evidence="2 3">KCTC 12866</strain>
    </source>
</reference>
<keyword evidence="3" id="KW-1185">Reference proteome</keyword>
<feature type="transmembrane region" description="Helical" evidence="1">
    <location>
        <begin position="81"/>
        <end position="103"/>
    </location>
</feature>
<dbReference type="Pfam" id="PF11667">
    <property type="entry name" value="DUF3267"/>
    <property type="match status" value="1"/>
</dbReference>
<sequence>MTRPTVDTLHRSDEYQLVESFTIDEMTVFLAREAGLQATSGGKPNQKTAGFWFLMIGLGCFGGAIGWLIGSAVRNSVNNQLMAPGWQLGLGVLAFFVLLLPLHELIHAAFFKLLGASKIGFGYSVKGLMVYAYAQQFVMELRENAIVAAMPFLIITSLLAGLLAFVPQLQYLWLLLLIFHTLGCIGDFILVKHAWTNRHRNMVTYDDLEEKRTYFFVKK</sequence>
<feature type="transmembrane region" description="Helical" evidence="1">
    <location>
        <begin position="171"/>
        <end position="191"/>
    </location>
</feature>
<evidence type="ECO:0000313" key="3">
    <source>
        <dbReference type="Proteomes" id="UP000598271"/>
    </source>
</evidence>
<proteinExistence type="predicted"/>
<comment type="caution">
    <text evidence="2">The sequence shown here is derived from an EMBL/GenBank/DDBJ whole genome shotgun (WGS) entry which is preliminary data.</text>
</comment>
<feature type="transmembrane region" description="Helical" evidence="1">
    <location>
        <begin position="49"/>
        <end position="69"/>
    </location>
</feature>
<keyword evidence="1" id="KW-0472">Membrane</keyword>
<dbReference type="InterPro" id="IPR021683">
    <property type="entry name" value="DUF3267"/>
</dbReference>
<accession>A0A8J3G7B1</accession>
<protein>
    <recommendedName>
        <fullName evidence="4">DUF3267 domain-containing protein</fullName>
    </recommendedName>
</protein>
<dbReference type="AlphaFoldDB" id="A0A8J3G7B1"/>